<dbReference type="EMBL" id="VBRW01000003">
    <property type="protein sequence ID" value="MCI8283262.1"/>
    <property type="molecule type" value="Genomic_DNA"/>
</dbReference>
<evidence type="ECO:0000313" key="2">
    <source>
        <dbReference type="Proteomes" id="UP001203104"/>
    </source>
</evidence>
<evidence type="ECO:0000313" key="1">
    <source>
        <dbReference type="EMBL" id="MCI8283262.1"/>
    </source>
</evidence>
<sequence length="135" mass="16174">MYFSNKKMKISLPNIKLIQNNNENLIKVIQGSFALNFYGLINRRPKDLSLLIFFNNFQIINKKNIIFKSKISASWNLEIIEINKYFTFLKILRILDLKYKINQQLNDKEILIYLNENKEFIFSTLYKLVVLLTFI</sequence>
<accession>A0ABD4SXZ3</accession>
<comment type="caution">
    <text evidence="1">The sequence shown here is derived from an EMBL/GenBank/DDBJ whole genome shotgun (WGS) entry which is preliminary data.</text>
</comment>
<proteinExistence type="predicted"/>
<organism evidence="1 2">
    <name type="scientific">Mesomycoplasma hyopneumoniae</name>
    <name type="common">Mycoplasma hyopneumoniae</name>
    <dbReference type="NCBI Taxonomy" id="2099"/>
    <lineage>
        <taxon>Bacteria</taxon>
        <taxon>Bacillati</taxon>
        <taxon>Mycoplasmatota</taxon>
        <taxon>Mycoplasmoidales</taxon>
        <taxon>Metamycoplasmataceae</taxon>
        <taxon>Mesomycoplasma</taxon>
    </lineage>
</organism>
<reference evidence="1 2" key="1">
    <citation type="submission" date="2019-05" db="EMBL/GenBank/DDBJ databases">
        <title>Genome sequencing and assembly of Mycoplasma hyopneumoniae strains UFV01 and UFV02.</title>
        <authorList>
            <person name="De Souza L.F."/>
            <person name="Gonzaga N.F."/>
            <person name="Santos M.R."/>
            <person name="Deeney A.S."/>
            <person name="Vidigal P.M.P."/>
            <person name="Moreira M.A.S."/>
            <person name="Fietto J.R.L."/>
            <person name="Bressan G.C."/>
            <person name="Rycroft A.N."/>
            <person name="Silva Junior A."/>
        </authorList>
    </citation>
    <scope>NUCLEOTIDE SEQUENCE [LARGE SCALE GENOMIC DNA]</scope>
    <source>
        <strain evidence="1 2">UFV01</strain>
    </source>
</reference>
<dbReference type="Proteomes" id="UP001203104">
    <property type="component" value="Unassembled WGS sequence"/>
</dbReference>
<protein>
    <submittedName>
        <fullName evidence="1">Uncharacterized protein</fullName>
    </submittedName>
</protein>
<dbReference type="AlphaFoldDB" id="A0ABD4SXZ3"/>
<name>A0ABD4SXZ3_MESHO</name>
<gene>
    <name evidence="1" type="ORF">FEF30_01535</name>
</gene>